<gene>
    <name evidence="1" type="ORF">HQ605_08195</name>
</gene>
<dbReference type="RefSeq" id="WP_068099591.1">
    <property type="nucleotide sequence ID" value="NZ_CP135915.1"/>
</dbReference>
<keyword evidence="2" id="KW-1185">Reference proteome</keyword>
<comment type="caution">
    <text evidence="1">The sequence shown here is derived from an EMBL/GenBank/DDBJ whole genome shotgun (WGS) entry which is preliminary data.</text>
</comment>
<dbReference type="Proteomes" id="UP001520140">
    <property type="component" value="Unassembled WGS sequence"/>
</dbReference>
<accession>A0ABS7NV52</accession>
<dbReference type="EMBL" id="JABUKG010000007">
    <property type="protein sequence ID" value="MBY6320797.1"/>
    <property type="molecule type" value="Genomic_DNA"/>
</dbReference>
<protein>
    <submittedName>
        <fullName evidence="1">Uncharacterized protein</fullName>
    </submittedName>
</protein>
<proteinExistence type="predicted"/>
<evidence type="ECO:0000313" key="2">
    <source>
        <dbReference type="Proteomes" id="UP001520140"/>
    </source>
</evidence>
<sequence length="60" mass="6111">MAALTSTTRPQVQDTDTTLAAPDEAELVRLAGAGAARAGRVRGSVPIGLPTTTCPTWSCV</sequence>
<evidence type="ECO:0000313" key="1">
    <source>
        <dbReference type="EMBL" id="MBY6320797.1"/>
    </source>
</evidence>
<reference evidence="1 2" key="1">
    <citation type="submission" date="2020-06" db="EMBL/GenBank/DDBJ databases">
        <title>Taxonomy, biology and ecology of Rhodococcus bacteria occurring in California pistachio and other woody hosts as revealed by genome sequence analyses.</title>
        <authorList>
            <person name="Gai Y."/>
            <person name="Riely B."/>
        </authorList>
    </citation>
    <scope>NUCLEOTIDE SEQUENCE [LARGE SCALE GENOMIC DNA]</scope>
    <source>
        <strain evidence="1 2">BP-284</strain>
    </source>
</reference>
<name>A0ABS7NV52_9NOCA</name>
<organism evidence="1 2">
    <name type="scientific">Rhodococcoides kroppenstedtii</name>
    <dbReference type="NCBI Taxonomy" id="293050"/>
    <lineage>
        <taxon>Bacteria</taxon>
        <taxon>Bacillati</taxon>
        <taxon>Actinomycetota</taxon>
        <taxon>Actinomycetes</taxon>
        <taxon>Mycobacteriales</taxon>
        <taxon>Nocardiaceae</taxon>
        <taxon>Rhodococcoides</taxon>
    </lineage>
</organism>